<comment type="caution">
    <text evidence="3">The sequence shown here is derived from an EMBL/GenBank/DDBJ whole genome shotgun (WGS) entry which is preliminary data.</text>
</comment>
<name>A0A9N8HG70_9STRA</name>
<evidence type="ECO:0000256" key="1">
    <source>
        <dbReference type="SAM" id="Coils"/>
    </source>
</evidence>
<evidence type="ECO:0000313" key="4">
    <source>
        <dbReference type="Proteomes" id="UP001153069"/>
    </source>
</evidence>
<dbReference type="OrthoDB" id="4350at2759"/>
<keyword evidence="2" id="KW-0812">Transmembrane</keyword>
<keyword evidence="2" id="KW-0472">Membrane</keyword>
<gene>
    <name evidence="3" type="ORF">SEMRO_493_G154130.1</name>
</gene>
<keyword evidence="1" id="KW-0175">Coiled coil</keyword>
<proteinExistence type="predicted"/>
<protein>
    <submittedName>
        <fullName evidence="3">Uncharacterized protein</fullName>
    </submittedName>
</protein>
<organism evidence="3 4">
    <name type="scientific">Seminavis robusta</name>
    <dbReference type="NCBI Taxonomy" id="568900"/>
    <lineage>
        <taxon>Eukaryota</taxon>
        <taxon>Sar</taxon>
        <taxon>Stramenopiles</taxon>
        <taxon>Ochrophyta</taxon>
        <taxon>Bacillariophyta</taxon>
        <taxon>Bacillariophyceae</taxon>
        <taxon>Bacillariophycidae</taxon>
        <taxon>Naviculales</taxon>
        <taxon>Naviculaceae</taxon>
        <taxon>Seminavis</taxon>
    </lineage>
</organism>
<dbReference type="Proteomes" id="UP001153069">
    <property type="component" value="Unassembled WGS sequence"/>
</dbReference>
<accession>A0A9N8HG70</accession>
<reference evidence="3" key="1">
    <citation type="submission" date="2020-06" db="EMBL/GenBank/DDBJ databases">
        <authorList>
            <consortium name="Plant Systems Biology data submission"/>
        </authorList>
    </citation>
    <scope>NUCLEOTIDE SEQUENCE</scope>
    <source>
        <strain evidence="3">D6</strain>
    </source>
</reference>
<keyword evidence="4" id="KW-1185">Reference proteome</keyword>
<evidence type="ECO:0000313" key="3">
    <source>
        <dbReference type="EMBL" id="CAB9511617.1"/>
    </source>
</evidence>
<evidence type="ECO:0000256" key="2">
    <source>
        <dbReference type="SAM" id="Phobius"/>
    </source>
</evidence>
<feature type="transmembrane region" description="Helical" evidence="2">
    <location>
        <begin position="269"/>
        <end position="290"/>
    </location>
</feature>
<keyword evidence="2" id="KW-1133">Transmembrane helix</keyword>
<dbReference type="AlphaFoldDB" id="A0A9N8HG70"/>
<dbReference type="EMBL" id="CAICTM010000492">
    <property type="protein sequence ID" value="CAB9511617.1"/>
    <property type="molecule type" value="Genomic_DNA"/>
</dbReference>
<sequence length="296" mass="32225">MVSGPAVPVFGFWILDLDGPDGSSTCTSQYITYNNIEKNPTMKISTSLITCFLLSSASAFAPKSIVSQKQGNVISSAATPTTALFMAEETEAEEIERLVQEELRKTKRMSNLRNEKGVDYAPWMNISEEDEKQIRQLMAEKAAARRKRQEQERTVSGALLMDSQAQELSGGGLKPKIIGEDIQLEWATSREANTKCFKLKRRAAKTNDFQTIAELPSQGLGGGVYSFFDDQAGPGGWVYRVTEVENNGRESDISQCLVEVQTKEEQRGAVIAAGGIAVLMAGLLAAGVLLDPNGGY</sequence>
<feature type="coiled-coil region" evidence="1">
    <location>
        <begin position="85"/>
        <end position="154"/>
    </location>
</feature>